<dbReference type="PANTHER" id="PTHR44170:SF6">
    <property type="entry name" value="CONTACTIN"/>
    <property type="match status" value="1"/>
</dbReference>
<dbReference type="EMBL" id="CAXLJM020000046">
    <property type="protein sequence ID" value="CAL8111486.1"/>
    <property type="molecule type" value="Genomic_DNA"/>
</dbReference>
<dbReference type="InterPro" id="IPR007110">
    <property type="entry name" value="Ig-like_dom"/>
</dbReference>
<keyword evidence="2" id="KW-1015">Disulfide bond</keyword>
<feature type="chain" id="PRO_5046648509" description="Ig-like domain-containing protein" evidence="3">
    <location>
        <begin position="25"/>
        <end position="732"/>
    </location>
</feature>
<dbReference type="InterPro" id="IPR036179">
    <property type="entry name" value="Ig-like_dom_sf"/>
</dbReference>
<feature type="signal peptide" evidence="3">
    <location>
        <begin position="1"/>
        <end position="24"/>
    </location>
</feature>
<dbReference type="Gene3D" id="2.60.40.10">
    <property type="entry name" value="Immunoglobulins"/>
    <property type="match status" value="11"/>
</dbReference>
<keyword evidence="1" id="KW-0677">Repeat</keyword>
<sequence>MGLLPPLLVGVVALLALNIDSARANTQAGDEESGPVFVKEPPSKVDFSNSTGAEIPCQARGTPQPEIIWLRADGTAVGDVPGLRQVLASGALVFPPFRAEDYRQEVHAQTYICLARNSVGTIHSRDVHVRAVVSQSYTANVWEEHVIRGNSALMKCNLPAFVGDFVTVSSWYQDDSQIEKNDVYVVNQPYSAKVFEEDVIRGNAAIFKCSTPTFVADFLGVDSWFQDDVPILRNDKYVVAQKYEVDPIKEHAIKGNNAIVKCQVPSYVADFLSVTEWQSTDGDIYTADSKNYVVSQQFMIEVHNEHVIRGNSVTLRCNIPAFVADFLSVTSWVDSDDNSYAMEAKFTAVAQFYATEVHNLYVIKGNSGILKCEMPSFVADFLQIVSWIDESENSYVYTPKANHVVAQHYASEIVSEYVIRGNNAVLKCNIPAFVADFVSVFNWIDSDEQTYEITNSGVVTQNYNTYGDQEDIIRGNSAILKCKIPSFVSDFLSVVGWYDDIGNVYSPERNAFVVTQAYDTYGDQEHIIRGNSAILKCRIPSFVADFLDVTAWVDDEGSVYSNDGKSHVVSQVYDTHGDQEYIIRGNAGVLKCKIPSFVADYLEVVSWHDSEGNVYSQDTRNYVVAQQYESEPENEYVIRGNNLILKCKIPSFVADFLQIIAWVDSDGQEYTPQTTAAHDGKFVVLPSGELHIKDVRPEDGFKEYRQAYQNKNESIMNVNNSIYYCMQTGSNV</sequence>
<protein>
    <recommendedName>
        <fullName evidence="4">Ig-like domain-containing protein</fullName>
    </recommendedName>
</protein>
<proteinExistence type="predicted"/>
<dbReference type="PROSITE" id="PS50835">
    <property type="entry name" value="IG_LIKE"/>
    <property type="match status" value="1"/>
</dbReference>
<evidence type="ECO:0000256" key="2">
    <source>
        <dbReference type="ARBA" id="ARBA00023157"/>
    </source>
</evidence>
<name>A0ABP1QU21_9HEXA</name>
<accession>A0ABP1QU21</accession>
<dbReference type="SUPFAM" id="SSF48726">
    <property type="entry name" value="Immunoglobulin"/>
    <property type="match status" value="2"/>
</dbReference>
<comment type="caution">
    <text evidence="5">The sequence shown here is derived from an EMBL/GenBank/DDBJ whole genome shotgun (WGS) entry which is preliminary data.</text>
</comment>
<organism evidence="5 6">
    <name type="scientific">Orchesella dallaii</name>
    <dbReference type="NCBI Taxonomy" id="48710"/>
    <lineage>
        <taxon>Eukaryota</taxon>
        <taxon>Metazoa</taxon>
        <taxon>Ecdysozoa</taxon>
        <taxon>Arthropoda</taxon>
        <taxon>Hexapoda</taxon>
        <taxon>Collembola</taxon>
        <taxon>Entomobryomorpha</taxon>
        <taxon>Entomobryoidea</taxon>
        <taxon>Orchesellidae</taxon>
        <taxon>Orchesellinae</taxon>
        <taxon>Orchesella</taxon>
    </lineage>
</organism>
<dbReference type="Proteomes" id="UP001642540">
    <property type="component" value="Unassembled WGS sequence"/>
</dbReference>
<dbReference type="InterPro" id="IPR013783">
    <property type="entry name" value="Ig-like_fold"/>
</dbReference>
<evidence type="ECO:0000313" key="6">
    <source>
        <dbReference type="Proteomes" id="UP001642540"/>
    </source>
</evidence>
<dbReference type="PANTHER" id="PTHR44170">
    <property type="entry name" value="PROTEIN SIDEKICK"/>
    <property type="match status" value="1"/>
</dbReference>
<keyword evidence="6" id="KW-1185">Reference proteome</keyword>
<keyword evidence="3" id="KW-0732">Signal</keyword>
<evidence type="ECO:0000313" key="5">
    <source>
        <dbReference type="EMBL" id="CAL8111486.1"/>
    </source>
</evidence>
<evidence type="ECO:0000259" key="4">
    <source>
        <dbReference type="PROSITE" id="PS50835"/>
    </source>
</evidence>
<gene>
    <name evidence="5" type="ORF">ODALV1_LOCUS15081</name>
</gene>
<evidence type="ECO:0000256" key="3">
    <source>
        <dbReference type="SAM" id="SignalP"/>
    </source>
</evidence>
<feature type="domain" description="Ig-like" evidence="4">
    <location>
        <begin position="35"/>
        <end position="128"/>
    </location>
</feature>
<evidence type="ECO:0000256" key="1">
    <source>
        <dbReference type="ARBA" id="ARBA00022737"/>
    </source>
</evidence>
<reference evidence="5 6" key="1">
    <citation type="submission" date="2024-08" db="EMBL/GenBank/DDBJ databases">
        <authorList>
            <person name="Cucini C."/>
            <person name="Frati F."/>
        </authorList>
    </citation>
    <scope>NUCLEOTIDE SEQUENCE [LARGE SCALE GENOMIC DNA]</scope>
</reference>